<protein>
    <submittedName>
        <fullName evidence="11 12">Permease</fullName>
    </submittedName>
</protein>
<dbReference type="Proteomes" id="UP000239997">
    <property type="component" value="Unassembled WGS sequence"/>
</dbReference>
<evidence type="ECO:0000256" key="1">
    <source>
        <dbReference type="ARBA" id="ARBA00004651"/>
    </source>
</evidence>
<accession>A0A084JVQ1</accession>
<evidence type="ECO:0000256" key="5">
    <source>
        <dbReference type="ARBA" id="ARBA00022692"/>
    </source>
</evidence>
<evidence type="ECO:0000256" key="6">
    <source>
        <dbReference type="ARBA" id="ARBA00022989"/>
    </source>
</evidence>
<evidence type="ECO:0000256" key="7">
    <source>
        <dbReference type="ARBA" id="ARBA00023136"/>
    </source>
</evidence>
<keyword evidence="7 8" id="KW-0472">Membrane</keyword>
<dbReference type="GO" id="GO:0055085">
    <property type="term" value="P:transmembrane transport"/>
    <property type="evidence" value="ECO:0007669"/>
    <property type="project" value="TreeGrafter"/>
</dbReference>
<evidence type="ECO:0000313" key="9">
    <source>
        <dbReference type="EMBL" id="GAK75830.1"/>
    </source>
</evidence>
<keyword evidence="3" id="KW-0813">Transport</keyword>
<evidence type="ECO:0000256" key="8">
    <source>
        <dbReference type="SAM" id="Phobius"/>
    </source>
</evidence>
<evidence type="ECO:0000313" key="13">
    <source>
        <dbReference type="Proteomes" id="UP000028531"/>
    </source>
</evidence>
<gene>
    <name evidence="11" type="ORF">IL45_12975</name>
    <name evidence="10" type="ORF">JCM19275_2006</name>
    <name evidence="9" type="ORF">JCM19296_1422</name>
    <name evidence="12" type="ORF">LY02_02387</name>
</gene>
<dbReference type="AlphaFoldDB" id="A0A084JVQ1"/>
<feature type="transmembrane region" description="Helical" evidence="8">
    <location>
        <begin position="213"/>
        <end position="235"/>
    </location>
</feature>
<keyword evidence="16" id="KW-1185">Reference proteome</keyword>
<reference evidence="14 15" key="1">
    <citation type="journal article" date="2014" name="Genome Announc.">
        <title>Draft Genome Sequences of Marine Flavobacterium Nonlabens Strains NR17, NR24, NR27, NR32, NR33, and Ara13.</title>
        <authorList>
            <person name="Nakanishi M."/>
            <person name="Meirelles P."/>
            <person name="Suzuki R."/>
            <person name="Takatani N."/>
            <person name="Mino S."/>
            <person name="Suda W."/>
            <person name="Oshima K."/>
            <person name="Hattori M."/>
            <person name="Ohkuma M."/>
            <person name="Hosokawa M."/>
            <person name="Miyashita K."/>
            <person name="Thompson F.L."/>
            <person name="Niwa A."/>
            <person name="Sawabe T."/>
            <person name="Sawabe T."/>
        </authorList>
    </citation>
    <scope>NUCLEOTIDE SEQUENCE [LARGE SCALE GENOMIC DNA]</scope>
    <source>
        <strain evidence="10">JCM 19275</strain>
        <strain evidence="9">JCM 19296</strain>
        <strain evidence="15">JCM19275</strain>
        <strain evidence="14">JCM19296</strain>
    </source>
</reference>
<keyword evidence="5 8" id="KW-0812">Transmembrane</keyword>
<comment type="caution">
    <text evidence="11">The sequence shown here is derived from an EMBL/GenBank/DDBJ whole genome shotgun (WGS) entry which is preliminary data.</text>
</comment>
<evidence type="ECO:0000313" key="10">
    <source>
        <dbReference type="EMBL" id="GAL75555.1"/>
    </source>
</evidence>
<feature type="transmembrane region" description="Helical" evidence="8">
    <location>
        <begin position="12"/>
        <end position="33"/>
    </location>
</feature>
<feature type="transmembrane region" description="Helical" evidence="8">
    <location>
        <begin position="241"/>
        <end position="270"/>
    </location>
</feature>
<dbReference type="GO" id="GO:0005886">
    <property type="term" value="C:plasma membrane"/>
    <property type="evidence" value="ECO:0007669"/>
    <property type="project" value="UniProtKB-SubCell"/>
</dbReference>
<evidence type="ECO:0000313" key="16">
    <source>
        <dbReference type="Proteomes" id="UP000239997"/>
    </source>
</evidence>
<feature type="transmembrane region" description="Helical" evidence="8">
    <location>
        <begin position="39"/>
        <end position="59"/>
    </location>
</feature>
<dbReference type="OrthoDB" id="9793390at2"/>
<evidence type="ECO:0000313" key="14">
    <source>
        <dbReference type="Proteomes" id="UP000028980"/>
    </source>
</evidence>
<evidence type="ECO:0000313" key="15">
    <source>
        <dbReference type="Proteomes" id="UP000029647"/>
    </source>
</evidence>
<feature type="transmembrane region" description="Helical" evidence="8">
    <location>
        <begin position="155"/>
        <end position="177"/>
    </location>
</feature>
<name>A0A084JVQ1_NONUL</name>
<sequence length="367" mass="41102">MSTPLLNSKSIAYGILRALLIIGGVFVLLWFIWKIQSVLLYIGIAAVISLIGRPIVVFLRDRLKFHNTLAVIITIFFILLILAGVTYMIIPIMLEQGENLSRIDIEEVKGNLEVLNIEISEYFGIKRVNIFERIQGLEYVQNFDVELIPQFVNGIFGTLGNIMIGLFSVIFIAFFLLKDSRLLVEGVLVFSKKGTEGQFLRAFNKIKKLLSRYFIGLVLQVFVLFILYSIILLIVGVENALIIAFFCALLNLIPYLGPAIGSILMMGFVISDNLGADFTHTILPKLVIVAIGYSIVQLIDNFINQPLIFGKSVKSHPLEIFIIILIAGLLFGIIGLVLAIPTYTALKVISKEFLSEYKIVQKLTRNL</sequence>
<evidence type="ECO:0000256" key="3">
    <source>
        <dbReference type="ARBA" id="ARBA00022448"/>
    </source>
</evidence>
<reference evidence="12 16" key="3">
    <citation type="submission" date="2018-03" db="EMBL/GenBank/DDBJ databases">
        <title>Genomic Encyclopedia of Archaeal and Bacterial Type Strains, Phase II (KMG-II): from individual species to whole genera.</title>
        <authorList>
            <person name="Goeker M."/>
        </authorList>
    </citation>
    <scope>NUCLEOTIDE SEQUENCE [LARGE SCALE GENOMIC DNA]</scope>
    <source>
        <strain evidence="12 16">DSM 22727</strain>
    </source>
</reference>
<dbReference type="PANTHER" id="PTHR21716:SF53">
    <property type="entry name" value="PERMEASE PERM-RELATED"/>
    <property type="match status" value="1"/>
</dbReference>
<dbReference type="EMBL" id="PVNA01000005">
    <property type="protein sequence ID" value="PRX12735.1"/>
    <property type="molecule type" value="Genomic_DNA"/>
</dbReference>
<dbReference type="Proteomes" id="UP000029647">
    <property type="component" value="Unassembled WGS sequence"/>
</dbReference>
<evidence type="ECO:0000256" key="2">
    <source>
        <dbReference type="ARBA" id="ARBA00009773"/>
    </source>
</evidence>
<dbReference type="InterPro" id="IPR002549">
    <property type="entry name" value="AI-2E-like"/>
</dbReference>
<keyword evidence="4" id="KW-1003">Cell membrane</keyword>
<dbReference type="EMBL" id="BBLG01000002">
    <property type="protein sequence ID" value="GAK75830.1"/>
    <property type="molecule type" value="Genomic_DNA"/>
</dbReference>
<evidence type="ECO:0000313" key="11">
    <source>
        <dbReference type="EMBL" id="KEZ93035.1"/>
    </source>
</evidence>
<dbReference type="Proteomes" id="UP000028531">
    <property type="component" value="Unassembled WGS sequence"/>
</dbReference>
<feature type="transmembrane region" description="Helical" evidence="8">
    <location>
        <begin position="320"/>
        <end position="346"/>
    </location>
</feature>
<comment type="similarity">
    <text evidence="2">Belongs to the autoinducer-2 exporter (AI-2E) (TC 2.A.86) family.</text>
</comment>
<dbReference type="EMBL" id="JPJI01000032">
    <property type="protein sequence ID" value="KEZ93035.1"/>
    <property type="molecule type" value="Genomic_DNA"/>
</dbReference>
<feature type="transmembrane region" description="Helical" evidence="8">
    <location>
        <begin position="282"/>
        <end position="300"/>
    </location>
</feature>
<dbReference type="PANTHER" id="PTHR21716">
    <property type="entry name" value="TRANSMEMBRANE PROTEIN"/>
    <property type="match status" value="1"/>
</dbReference>
<feature type="transmembrane region" description="Helical" evidence="8">
    <location>
        <begin position="71"/>
        <end position="94"/>
    </location>
</feature>
<evidence type="ECO:0000256" key="4">
    <source>
        <dbReference type="ARBA" id="ARBA00022475"/>
    </source>
</evidence>
<dbReference type="RefSeq" id="WP_036584598.1">
    <property type="nucleotide sequence ID" value="NZ_CP136694.1"/>
</dbReference>
<keyword evidence="6 8" id="KW-1133">Transmembrane helix</keyword>
<dbReference type="GeneID" id="90595766"/>
<evidence type="ECO:0000313" key="12">
    <source>
        <dbReference type="EMBL" id="PRX12735.1"/>
    </source>
</evidence>
<reference evidence="11 13" key="2">
    <citation type="submission" date="2014-07" db="EMBL/GenBank/DDBJ databases">
        <title>Draft genome sequence of Nonlabens ulvanivorans, an ulvan degrading bacterium.</title>
        <authorList>
            <person name="Kopel M."/>
            <person name="Helbert W."/>
            <person name="Henrissat B."/>
            <person name="Doniger T."/>
            <person name="Banin E."/>
        </authorList>
    </citation>
    <scope>NUCLEOTIDE SEQUENCE [LARGE SCALE GENOMIC DNA]</scope>
    <source>
        <strain evidence="11 13">PLR</strain>
    </source>
</reference>
<comment type="subcellular location">
    <subcellularLocation>
        <location evidence="1">Cell membrane</location>
        <topology evidence="1">Multi-pass membrane protein</topology>
    </subcellularLocation>
</comment>
<proteinExistence type="inferred from homology"/>
<organism evidence="11 13">
    <name type="scientific">Nonlabens ulvanivorans</name>
    <name type="common">Persicivirga ulvanivorans</name>
    <dbReference type="NCBI Taxonomy" id="906888"/>
    <lineage>
        <taxon>Bacteria</taxon>
        <taxon>Pseudomonadati</taxon>
        <taxon>Bacteroidota</taxon>
        <taxon>Flavobacteriia</taxon>
        <taxon>Flavobacteriales</taxon>
        <taxon>Flavobacteriaceae</taxon>
        <taxon>Nonlabens</taxon>
    </lineage>
</organism>
<dbReference type="EMBL" id="BBNT01000005">
    <property type="protein sequence ID" value="GAL75555.1"/>
    <property type="molecule type" value="Genomic_DNA"/>
</dbReference>
<dbReference type="Proteomes" id="UP000028980">
    <property type="component" value="Unassembled WGS sequence"/>
</dbReference>
<dbReference type="Pfam" id="PF01594">
    <property type="entry name" value="AI-2E_transport"/>
    <property type="match status" value="1"/>
</dbReference>